<dbReference type="Gene3D" id="2.60.40.10">
    <property type="entry name" value="Immunoglobulins"/>
    <property type="match status" value="1"/>
</dbReference>
<organism evidence="1 2">
    <name type="scientific">Chitinophaga niabensis</name>
    <dbReference type="NCBI Taxonomy" id="536979"/>
    <lineage>
        <taxon>Bacteria</taxon>
        <taxon>Pseudomonadati</taxon>
        <taxon>Bacteroidota</taxon>
        <taxon>Chitinophagia</taxon>
        <taxon>Chitinophagales</taxon>
        <taxon>Chitinophagaceae</taxon>
        <taxon>Chitinophaga</taxon>
    </lineage>
</organism>
<dbReference type="AlphaFoldDB" id="A0A1N6GHF2"/>
<protein>
    <submittedName>
        <fullName evidence="1">Gliding motility-associated C-terminal domain-containing protein</fullName>
    </submittedName>
</protein>
<dbReference type="Pfam" id="PF13585">
    <property type="entry name" value="CHU_C"/>
    <property type="match status" value="1"/>
</dbReference>
<evidence type="ECO:0000313" key="2">
    <source>
        <dbReference type="Proteomes" id="UP000185003"/>
    </source>
</evidence>
<dbReference type="InterPro" id="IPR035986">
    <property type="entry name" value="PKD_dom_sf"/>
</dbReference>
<name>A0A1N6GHF2_9BACT</name>
<sequence>MRPKKNLARILTILFLAFFAIHIARAGNRPLLTNFTYSTTCLNDTVRFRITDDITTIDSVKWYFVSPPALPVDSSNSIDSAKYVYKTPGTYTITLKAYRGGVEDITTMSITIAARLGIDLGPDLTLCENGTTTLTTGPAIPGATYTWYYLEDTVPGTNTFVVSQMATYHVAINGCREIDSVNVFYSPIPDFDLGPDRTLCTDELLTLDATAQNATYVWSTGETTPTIVASGVSRTYTVVATVAGCGDFTDQVTINFTGTPYPYSLGPDTLLCPGESVILDATRPEGSSYTWNTGSRQPRINVNRSGEYSVFMTVNGICDVVDTIEVRYSRLRDFSLGNDTTLCYPNFLVLSADFGTGNYLWQDGSDQATYHVDSSGYYNVTVQIGRCIERDTIRVDFQDSLRVTLGEDSMLCVGETLTLLPRGAGTNFKWQDSTSTSTFLVTQPGIYAIVASNVCNRATDSVNIYYQECNCTLFLPTGFSPNGDGRNDVFRPVYRCILGKYKLAIYNRWGDFIFFTSDPGVAWTGMHNGQMAPVGTYVWTVEYVDELNQKFYQKRGTVTLIR</sequence>
<proteinExistence type="predicted"/>
<dbReference type="EMBL" id="FSRA01000001">
    <property type="protein sequence ID" value="SIO06926.1"/>
    <property type="molecule type" value="Genomic_DNA"/>
</dbReference>
<dbReference type="SUPFAM" id="SSF49299">
    <property type="entry name" value="PKD domain"/>
    <property type="match status" value="1"/>
</dbReference>
<dbReference type="InterPro" id="IPR026341">
    <property type="entry name" value="T9SS_type_B"/>
</dbReference>
<keyword evidence="2" id="KW-1185">Reference proteome</keyword>
<gene>
    <name evidence="1" type="ORF">SAMN04488055_2772</name>
</gene>
<evidence type="ECO:0000313" key="1">
    <source>
        <dbReference type="EMBL" id="SIO06926.1"/>
    </source>
</evidence>
<dbReference type="OrthoDB" id="9765926at2"/>
<accession>A0A1N6GHF2</accession>
<reference evidence="1 2" key="1">
    <citation type="submission" date="2016-11" db="EMBL/GenBank/DDBJ databases">
        <authorList>
            <person name="Jaros S."/>
            <person name="Januszkiewicz K."/>
            <person name="Wedrychowicz H."/>
        </authorList>
    </citation>
    <scope>NUCLEOTIDE SEQUENCE [LARGE SCALE GENOMIC DNA]</scope>
    <source>
        <strain evidence="1 2">DSM 24787</strain>
    </source>
</reference>
<dbReference type="RefSeq" id="WP_074239797.1">
    <property type="nucleotide sequence ID" value="NZ_FSRA01000001.1"/>
</dbReference>
<dbReference type="NCBIfam" id="TIGR04131">
    <property type="entry name" value="Bac_Flav_CTERM"/>
    <property type="match status" value="1"/>
</dbReference>
<dbReference type="InterPro" id="IPR013783">
    <property type="entry name" value="Ig-like_fold"/>
</dbReference>
<dbReference type="STRING" id="536979.SAMN04488055_2772"/>
<dbReference type="Proteomes" id="UP000185003">
    <property type="component" value="Unassembled WGS sequence"/>
</dbReference>